<sequence length="190" mass="22405">MKAEIDKLTSHLKEKRSEYYTALQPPLSEQKIAELEEQYKISLPADLKELYLWKNGQREDCYEAFVNNAMFQPLELVLSDNHELTEMIGYDFTIENWWNEHWLPIFSNGGGSHICYDLKGIFTGEKGQLIEYWKSDDDRSVIAPGLSDFLHSLNQYYEKTAPHDFDDYFDINEYITAWEKEFIVATPIRK</sequence>
<keyword evidence="3" id="KW-1185">Reference proteome</keyword>
<dbReference type="Gene3D" id="3.40.1580.10">
    <property type="entry name" value="SMI1/KNR4-like"/>
    <property type="match status" value="1"/>
</dbReference>
<gene>
    <name evidence="2" type="ORF">ACFSTE_18710</name>
</gene>
<dbReference type="InterPro" id="IPR018958">
    <property type="entry name" value="Knr4/Smi1-like_dom"/>
</dbReference>
<accession>A0ABW5NDE9</accession>
<comment type="caution">
    <text evidence="2">The sequence shown here is derived from an EMBL/GenBank/DDBJ whole genome shotgun (WGS) entry which is preliminary data.</text>
</comment>
<dbReference type="InterPro" id="IPR037883">
    <property type="entry name" value="Knr4/Smi1-like_sf"/>
</dbReference>
<dbReference type="Pfam" id="PF09346">
    <property type="entry name" value="SMI1_KNR4"/>
    <property type="match status" value="1"/>
</dbReference>
<evidence type="ECO:0000313" key="3">
    <source>
        <dbReference type="Proteomes" id="UP001597459"/>
    </source>
</evidence>
<dbReference type="Proteomes" id="UP001597459">
    <property type="component" value="Unassembled WGS sequence"/>
</dbReference>
<protein>
    <submittedName>
        <fullName evidence="2">SMI1/KNR4 family protein</fullName>
    </submittedName>
</protein>
<dbReference type="SUPFAM" id="SSF160631">
    <property type="entry name" value="SMI1/KNR4-like"/>
    <property type="match status" value="1"/>
</dbReference>
<proteinExistence type="predicted"/>
<evidence type="ECO:0000313" key="2">
    <source>
        <dbReference type="EMBL" id="MFD2592876.1"/>
    </source>
</evidence>
<feature type="domain" description="Knr4/Smi1-like" evidence="1">
    <location>
        <begin position="26"/>
        <end position="171"/>
    </location>
</feature>
<evidence type="ECO:0000259" key="1">
    <source>
        <dbReference type="SMART" id="SM00860"/>
    </source>
</evidence>
<dbReference type="EMBL" id="JBHULX010000039">
    <property type="protein sequence ID" value="MFD2592876.1"/>
    <property type="molecule type" value="Genomic_DNA"/>
</dbReference>
<dbReference type="PANTHER" id="PTHR47432:SF1">
    <property type="entry name" value="CELL WALL ASSEMBLY REGULATOR SMI1"/>
    <property type="match status" value="1"/>
</dbReference>
<dbReference type="InterPro" id="IPR051873">
    <property type="entry name" value="KNR4/SMI1_regulator"/>
</dbReference>
<dbReference type="PANTHER" id="PTHR47432">
    <property type="entry name" value="CELL WALL ASSEMBLY REGULATOR SMI1"/>
    <property type="match status" value="1"/>
</dbReference>
<name>A0ABW5NDE9_9FLAO</name>
<dbReference type="RefSeq" id="WP_378255043.1">
    <property type="nucleotide sequence ID" value="NZ_JBHSJV010000001.1"/>
</dbReference>
<reference evidence="3" key="1">
    <citation type="journal article" date="2019" name="Int. J. Syst. Evol. Microbiol.">
        <title>The Global Catalogue of Microorganisms (GCM) 10K type strain sequencing project: providing services to taxonomists for standard genome sequencing and annotation.</title>
        <authorList>
            <consortium name="The Broad Institute Genomics Platform"/>
            <consortium name="The Broad Institute Genome Sequencing Center for Infectious Disease"/>
            <person name="Wu L."/>
            <person name="Ma J."/>
        </authorList>
    </citation>
    <scope>NUCLEOTIDE SEQUENCE [LARGE SCALE GENOMIC DNA]</scope>
    <source>
        <strain evidence="3">KCTC 42423</strain>
    </source>
</reference>
<organism evidence="2 3">
    <name type="scientific">Aquimarina hainanensis</name>
    <dbReference type="NCBI Taxonomy" id="1578017"/>
    <lineage>
        <taxon>Bacteria</taxon>
        <taxon>Pseudomonadati</taxon>
        <taxon>Bacteroidota</taxon>
        <taxon>Flavobacteriia</taxon>
        <taxon>Flavobacteriales</taxon>
        <taxon>Flavobacteriaceae</taxon>
        <taxon>Aquimarina</taxon>
    </lineage>
</organism>
<dbReference type="SMART" id="SM00860">
    <property type="entry name" value="SMI1_KNR4"/>
    <property type="match status" value="1"/>
</dbReference>